<evidence type="ECO:0000256" key="4">
    <source>
        <dbReference type="ARBA" id="ARBA00022679"/>
    </source>
</evidence>
<gene>
    <name evidence="16" type="ORF">F1189_14920</name>
</gene>
<dbReference type="Pfam" id="PF13188">
    <property type="entry name" value="PAS_8"/>
    <property type="match status" value="1"/>
</dbReference>
<dbReference type="InterPro" id="IPR001789">
    <property type="entry name" value="Sig_transdc_resp-reg_receiver"/>
</dbReference>
<keyword evidence="6" id="KW-0418">Kinase</keyword>
<evidence type="ECO:0000256" key="7">
    <source>
        <dbReference type="ARBA" id="ARBA00022840"/>
    </source>
</evidence>
<name>A0A5M6IUL7_9PROT</name>
<feature type="domain" description="PAS" evidence="14">
    <location>
        <begin position="570"/>
        <end position="636"/>
    </location>
</feature>
<dbReference type="PANTHER" id="PTHR43065:SF49">
    <property type="entry name" value="HISTIDINE KINASE"/>
    <property type="match status" value="1"/>
</dbReference>
<feature type="domain" description="PAS" evidence="14">
    <location>
        <begin position="444"/>
        <end position="499"/>
    </location>
</feature>
<dbReference type="Pfam" id="PF00072">
    <property type="entry name" value="Response_reg"/>
    <property type="match status" value="1"/>
</dbReference>
<dbReference type="PROSITE" id="PS50113">
    <property type="entry name" value="PAC"/>
    <property type="match status" value="2"/>
</dbReference>
<dbReference type="InterPro" id="IPR011006">
    <property type="entry name" value="CheY-like_superfamily"/>
</dbReference>
<sequence>MALVDGEPTRGPEDNPRDPRGGAADLVGDGRGRTRYIAGVAFAYAGLAAAWLLFSNRLLMEVGNPALVAWLAAAQDGVFVVVSSVLVALALRGVPSQPPPAHRQAMRRRAMRRPWALLGAFALVTLIVSAMALLVYHAALTSLQRNAVRQVQAVARLKATGVENWMVERRAEAAALGDDPFLAAIVARGPDRMDTGQAGMLARALAGLGAVKGVRGAALLSATGGFLLGTSLLPDDPALQAAVRAAVRTRRVTLLDLHRDADGSLHFGYVAPIRPGQDGGASADAVVLLDLDPAGFLFPYLQTWPLPGRTGQSLLWRSEGGARVLLSQPRGEADQFGLRWAPSSDGRGGGRPVPAEEDGRMHPDFRGVPVIAADATVAGTPWLVVAQQDDAETLPDLRRLVGVIVLVALAILAASLGAVAVLWQRQRLRMAFAEIERGRALMAAETRFRATFEQAAVGIAHVGLNGRILRANRRMAETVGQAPEHLPGLVLAEMIGPDDPAAASLLPLMAAGRAGSCTYERRLEGPEGCISELLVTVSLVRAAEAEPDYFVVVTQDVTARKQAEAALRRSEQRFRKIFDASPLGIAILAGPERRIEQANRAMRAMLGYAAAEMVGRPASQLLPAGDPVGSAAHPPDTFAAGSGPGAVDRCVVTKSGRAIWIRISRARFDEPGDPSPSSSLLLVVEDVTERRALEAALRQAQRLEAVSQLTGGVAHDFNNLLNVIMLEAEALGGLPEGDPPTLRPASEILNAAQRGAELTRRLLAFARQQPLRAQMIDLVTLLPDVAELLRRTLGGNIEVGLVVAAGLWPTEADASQLQDALLNLAINARDAMPQGGRLDIAATNARLDALAARAAELAPGDYVALSVADTGSGMAPEVLERAMEPFFTTKPPGAGTGLGLSMIYGFVRQSGGQLELASAPGQGTTVRLLLPRAAAGVTALASTAEGQAMPPPSGRGHILLVDDNAALRQVLTRQLTALGYQVHPAGSGMAALAVLRGGARFDLLFTDEVMPEGMSGSALAAVAREIQPGLKVLFTSGFLHLAEGLADRHPVLPKPYRLADLAAKLRDAMAA</sequence>
<dbReference type="InterPro" id="IPR036097">
    <property type="entry name" value="HisK_dim/P_sf"/>
</dbReference>
<dbReference type="NCBIfam" id="TIGR00229">
    <property type="entry name" value="sensory_box"/>
    <property type="match status" value="2"/>
</dbReference>
<evidence type="ECO:0000259" key="12">
    <source>
        <dbReference type="PROSITE" id="PS50109"/>
    </source>
</evidence>
<feature type="domain" description="Response regulatory" evidence="13">
    <location>
        <begin position="957"/>
        <end position="1069"/>
    </location>
</feature>
<dbReference type="InterPro" id="IPR000014">
    <property type="entry name" value="PAS"/>
</dbReference>
<dbReference type="PROSITE" id="PS50109">
    <property type="entry name" value="HIS_KIN"/>
    <property type="match status" value="1"/>
</dbReference>
<keyword evidence="3 9" id="KW-0597">Phosphoprotein</keyword>
<evidence type="ECO:0000259" key="14">
    <source>
        <dbReference type="PROSITE" id="PS50112"/>
    </source>
</evidence>
<evidence type="ECO:0000256" key="10">
    <source>
        <dbReference type="SAM" id="MobiDB-lite"/>
    </source>
</evidence>
<feature type="compositionally biased region" description="Basic and acidic residues" evidence="10">
    <location>
        <begin position="7"/>
        <end position="20"/>
    </location>
</feature>
<evidence type="ECO:0000256" key="1">
    <source>
        <dbReference type="ARBA" id="ARBA00000085"/>
    </source>
</evidence>
<dbReference type="SMART" id="SM00388">
    <property type="entry name" value="HisKA"/>
    <property type="match status" value="1"/>
</dbReference>
<dbReference type="PRINTS" id="PR00344">
    <property type="entry name" value="BCTRLSENSOR"/>
</dbReference>
<dbReference type="EC" id="2.7.13.3" evidence="2"/>
<dbReference type="Proteomes" id="UP000325255">
    <property type="component" value="Unassembled WGS sequence"/>
</dbReference>
<feature type="transmembrane region" description="Helical" evidence="11">
    <location>
        <begin position="66"/>
        <end position="94"/>
    </location>
</feature>
<organism evidence="16 17">
    <name type="scientific">Rhodovastum atsumiense</name>
    <dbReference type="NCBI Taxonomy" id="504468"/>
    <lineage>
        <taxon>Bacteria</taxon>
        <taxon>Pseudomonadati</taxon>
        <taxon>Pseudomonadota</taxon>
        <taxon>Alphaproteobacteria</taxon>
        <taxon>Acetobacterales</taxon>
        <taxon>Acetobacteraceae</taxon>
        <taxon>Rhodovastum</taxon>
    </lineage>
</organism>
<keyword evidence="8" id="KW-0902">Two-component regulatory system</keyword>
<feature type="domain" description="PAC" evidence="15">
    <location>
        <begin position="517"/>
        <end position="569"/>
    </location>
</feature>
<evidence type="ECO:0000313" key="16">
    <source>
        <dbReference type="EMBL" id="KAA5611248.1"/>
    </source>
</evidence>
<evidence type="ECO:0000256" key="9">
    <source>
        <dbReference type="PROSITE-ProRule" id="PRU00169"/>
    </source>
</evidence>
<keyword evidence="5" id="KW-0547">Nucleotide-binding</keyword>
<dbReference type="InterPro" id="IPR003661">
    <property type="entry name" value="HisK_dim/P_dom"/>
</dbReference>
<evidence type="ECO:0000256" key="3">
    <source>
        <dbReference type="ARBA" id="ARBA00022553"/>
    </source>
</evidence>
<dbReference type="PANTHER" id="PTHR43065">
    <property type="entry name" value="SENSOR HISTIDINE KINASE"/>
    <property type="match status" value="1"/>
</dbReference>
<dbReference type="SMART" id="SM00091">
    <property type="entry name" value="PAS"/>
    <property type="match status" value="2"/>
</dbReference>
<dbReference type="InterPro" id="IPR036890">
    <property type="entry name" value="HATPase_C_sf"/>
</dbReference>
<dbReference type="EMBL" id="VWPK01000022">
    <property type="protein sequence ID" value="KAA5611248.1"/>
    <property type="molecule type" value="Genomic_DNA"/>
</dbReference>
<dbReference type="PROSITE" id="PS50110">
    <property type="entry name" value="RESPONSE_REGULATORY"/>
    <property type="match status" value="1"/>
</dbReference>
<feature type="modified residue" description="4-aspartylphosphate" evidence="9">
    <location>
        <position position="1007"/>
    </location>
</feature>
<dbReference type="GO" id="GO:0006355">
    <property type="term" value="P:regulation of DNA-templated transcription"/>
    <property type="evidence" value="ECO:0007669"/>
    <property type="project" value="InterPro"/>
</dbReference>
<dbReference type="Gene3D" id="3.40.50.2300">
    <property type="match status" value="1"/>
</dbReference>
<comment type="caution">
    <text evidence="16">The sequence shown here is derived from an EMBL/GenBank/DDBJ whole genome shotgun (WGS) entry which is preliminary data.</text>
</comment>
<dbReference type="InterPro" id="IPR000700">
    <property type="entry name" value="PAS-assoc_C"/>
</dbReference>
<evidence type="ECO:0000259" key="15">
    <source>
        <dbReference type="PROSITE" id="PS50113"/>
    </source>
</evidence>
<dbReference type="AlphaFoldDB" id="A0A5M6IUL7"/>
<keyword evidence="17" id="KW-1185">Reference proteome</keyword>
<keyword evidence="11" id="KW-1133">Transmembrane helix</keyword>
<feature type="domain" description="PAC" evidence="15">
    <location>
        <begin position="645"/>
        <end position="699"/>
    </location>
</feature>
<dbReference type="Gene3D" id="3.30.565.10">
    <property type="entry name" value="Histidine kinase-like ATPase, C-terminal domain"/>
    <property type="match status" value="1"/>
</dbReference>
<reference evidence="16 17" key="1">
    <citation type="submission" date="2019-09" db="EMBL/GenBank/DDBJ databases">
        <title>Genome sequence of Rhodovastum atsumiense, a diverse member of the Acetobacteraceae family of non-sulfur purple photosynthetic bacteria.</title>
        <authorList>
            <person name="Meyer T."/>
            <person name="Kyndt J."/>
        </authorList>
    </citation>
    <scope>NUCLEOTIDE SEQUENCE [LARGE SCALE GENOMIC DNA]</scope>
    <source>
        <strain evidence="16 17">DSM 21279</strain>
    </source>
</reference>
<dbReference type="SUPFAM" id="SSF55874">
    <property type="entry name" value="ATPase domain of HSP90 chaperone/DNA topoisomerase II/histidine kinase"/>
    <property type="match status" value="1"/>
</dbReference>
<dbReference type="Pfam" id="PF00989">
    <property type="entry name" value="PAS"/>
    <property type="match status" value="1"/>
</dbReference>
<dbReference type="PROSITE" id="PS50112">
    <property type="entry name" value="PAS"/>
    <property type="match status" value="2"/>
</dbReference>
<dbReference type="SUPFAM" id="SSF55785">
    <property type="entry name" value="PYP-like sensor domain (PAS domain)"/>
    <property type="match status" value="2"/>
</dbReference>
<keyword evidence="4" id="KW-0808">Transferase</keyword>
<evidence type="ECO:0000313" key="17">
    <source>
        <dbReference type="Proteomes" id="UP000325255"/>
    </source>
</evidence>
<feature type="domain" description="Histidine kinase" evidence="12">
    <location>
        <begin position="712"/>
        <end position="934"/>
    </location>
</feature>
<dbReference type="InterPro" id="IPR005467">
    <property type="entry name" value="His_kinase_dom"/>
</dbReference>
<feature type="transmembrane region" description="Helical" evidence="11">
    <location>
        <begin position="36"/>
        <end position="54"/>
    </location>
</feature>
<feature type="region of interest" description="Disordered" evidence="10">
    <location>
        <begin position="337"/>
        <end position="360"/>
    </location>
</feature>
<dbReference type="GO" id="GO:0000155">
    <property type="term" value="F:phosphorelay sensor kinase activity"/>
    <property type="evidence" value="ECO:0007669"/>
    <property type="project" value="InterPro"/>
</dbReference>
<dbReference type="SUPFAM" id="SSF52172">
    <property type="entry name" value="CheY-like"/>
    <property type="match status" value="1"/>
</dbReference>
<dbReference type="SMART" id="SM00387">
    <property type="entry name" value="HATPase_c"/>
    <property type="match status" value="1"/>
</dbReference>
<feature type="region of interest" description="Disordered" evidence="10">
    <location>
        <begin position="1"/>
        <end position="26"/>
    </location>
</feature>
<keyword evidence="11" id="KW-0812">Transmembrane</keyword>
<feature type="transmembrane region" description="Helical" evidence="11">
    <location>
        <begin position="400"/>
        <end position="423"/>
    </location>
</feature>
<protein>
    <recommendedName>
        <fullName evidence="2">histidine kinase</fullName>
        <ecNumber evidence="2">2.7.13.3</ecNumber>
    </recommendedName>
</protein>
<feature type="transmembrane region" description="Helical" evidence="11">
    <location>
        <begin position="115"/>
        <end position="139"/>
    </location>
</feature>
<evidence type="ECO:0000256" key="6">
    <source>
        <dbReference type="ARBA" id="ARBA00022777"/>
    </source>
</evidence>
<accession>A0A5M6IUL7</accession>
<dbReference type="RefSeq" id="WP_150041626.1">
    <property type="nucleotide sequence ID" value="NZ_OW485601.1"/>
</dbReference>
<comment type="catalytic activity">
    <reaction evidence="1">
        <text>ATP + protein L-histidine = ADP + protein N-phospho-L-histidine.</text>
        <dbReference type="EC" id="2.7.13.3"/>
    </reaction>
</comment>
<dbReference type="Pfam" id="PF02518">
    <property type="entry name" value="HATPase_c"/>
    <property type="match status" value="1"/>
</dbReference>
<proteinExistence type="predicted"/>
<dbReference type="SMART" id="SM00448">
    <property type="entry name" value="REC"/>
    <property type="match status" value="1"/>
</dbReference>
<keyword evidence="11" id="KW-0472">Membrane</keyword>
<dbReference type="OrthoDB" id="9796100at2"/>
<dbReference type="Gene3D" id="3.30.450.20">
    <property type="entry name" value="PAS domain"/>
    <property type="match status" value="2"/>
</dbReference>
<dbReference type="InterPro" id="IPR035965">
    <property type="entry name" value="PAS-like_dom_sf"/>
</dbReference>
<dbReference type="InterPro" id="IPR003594">
    <property type="entry name" value="HATPase_dom"/>
</dbReference>
<evidence type="ECO:0000259" key="13">
    <source>
        <dbReference type="PROSITE" id="PS50110"/>
    </source>
</evidence>
<dbReference type="GO" id="GO:0005524">
    <property type="term" value="F:ATP binding"/>
    <property type="evidence" value="ECO:0007669"/>
    <property type="project" value="UniProtKB-KW"/>
</dbReference>
<evidence type="ECO:0000256" key="2">
    <source>
        <dbReference type="ARBA" id="ARBA00012438"/>
    </source>
</evidence>
<dbReference type="InterPro" id="IPR013767">
    <property type="entry name" value="PAS_fold"/>
</dbReference>
<keyword evidence="7" id="KW-0067">ATP-binding</keyword>
<dbReference type="CDD" id="cd00082">
    <property type="entry name" value="HisKA"/>
    <property type="match status" value="1"/>
</dbReference>
<dbReference type="CDD" id="cd00130">
    <property type="entry name" value="PAS"/>
    <property type="match status" value="2"/>
</dbReference>
<evidence type="ECO:0000256" key="8">
    <source>
        <dbReference type="ARBA" id="ARBA00023012"/>
    </source>
</evidence>
<evidence type="ECO:0000256" key="5">
    <source>
        <dbReference type="ARBA" id="ARBA00022741"/>
    </source>
</evidence>
<dbReference type="Gene3D" id="1.10.287.130">
    <property type="match status" value="1"/>
</dbReference>
<evidence type="ECO:0000256" key="11">
    <source>
        <dbReference type="SAM" id="Phobius"/>
    </source>
</evidence>
<dbReference type="InterPro" id="IPR004358">
    <property type="entry name" value="Sig_transdc_His_kin-like_C"/>
</dbReference>
<dbReference type="SUPFAM" id="SSF47384">
    <property type="entry name" value="Homodimeric domain of signal transducing histidine kinase"/>
    <property type="match status" value="1"/>
</dbReference>